<protein>
    <submittedName>
        <fullName evidence="1">Uncharacterized protein</fullName>
    </submittedName>
</protein>
<dbReference type="EMBL" id="MU001507">
    <property type="protein sequence ID" value="KAF2440418.1"/>
    <property type="molecule type" value="Genomic_DNA"/>
</dbReference>
<evidence type="ECO:0000313" key="2">
    <source>
        <dbReference type="Proteomes" id="UP000799764"/>
    </source>
</evidence>
<feature type="non-terminal residue" evidence="1">
    <location>
        <position position="1"/>
    </location>
</feature>
<organism evidence="1 2">
    <name type="scientific">Karstenula rhodostoma CBS 690.94</name>
    <dbReference type="NCBI Taxonomy" id="1392251"/>
    <lineage>
        <taxon>Eukaryota</taxon>
        <taxon>Fungi</taxon>
        <taxon>Dikarya</taxon>
        <taxon>Ascomycota</taxon>
        <taxon>Pezizomycotina</taxon>
        <taxon>Dothideomycetes</taxon>
        <taxon>Pleosporomycetidae</taxon>
        <taxon>Pleosporales</taxon>
        <taxon>Massarineae</taxon>
        <taxon>Didymosphaeriaceae</taxon>
        <taxon>Karstenula</taxon>
    </lineage>
</organism>
<accession>A0A9P4PC09</accession>
<reference evidence="1" key="1">
    <citation type="journal article" date="2020" name="Stud. Mycol.">
        <title>101 Dothideomycetes genomes: a test case for predicting lifestyles and emergence of pathogens.</title>
        <authorList>
            <person name="Haridas S."/>
            <person name="Albert R."/>
            <person name="Binder M."/>
            <person name="Bloem J."/>
            <person name="Labutti K."/>
            <person name="Salamov A."/>
            <person name="Andreopoulos B."/>
            <person name="Baker S."/>
            <person name="Barry K."/>
            <person name="Bills G."/>
            <person name="Bluhm B."/>
            <person name="Cannon C."/>
            <person name="Castanera R."/>
            <person name="Culley D."/>
            <person name="Daum C."/>
            <person name="Ezra D."/>
            <person name="Gonzalez J."/>
            <person name="Henrissat B."/>
            <person name="Kuo A."/>
            <person name="Liang C."/>
            <person name="Lipzen A."/>
            <person name="Lutzoni F."/>
            <person name="Magnuson J."/>
            <person name="Mondo S."/>
            <person name="Nolan M."/>
            <person name="Ohm R."/>
            <person name="Pangilinan J."/>
            <person name="Park H.-J."/>
            <person name="Ramirez L."/>
            <person name="Alfaro M."/>
            <person name="Sun H."/>
            <person name="Tritt A."/>
            <person name="Yoshinaga Y."/>
            <person name="Zwiers L.-H."/>
            <person name="Turgeon B."/>
            <person name="Goodwin S."/>
            <person name="Spatafora J."/>
            <person name="Crous P."/>
            <person name="Grigoriev I."/>
        </authorList>
    </citation>
    <scope>NUCLEOTIDE SEQUENCE</scope>
    <source>
        <strain evidence="1">CBS 690.94</strain>
    </source>
</reference>
<proteinExistence type="predicted"/>
<sequence length="261" mass="29154">PPRPQAPTTLPSLLRYVDNDLLRRRSEHDTPPYENATCSACGKLHSAATIKSTYLPLTCGCWIHFRCFIGHVAHQSPHLRRFPNDCCLSCGTRLFVWEGIVALTLAERTNVLMPDARFTPHESYTDGNTGVYVVSDKTQYEADCELISALIQSHFLNMFAPHAPPSRFVDGSPDLVTCYYAILSSLDNYGCPRSKWLAFSPTGMQDGGVSVGFLLFGMLVALKMRGFLNVYHAAIVETEGWAEFENMREGMQRRILGDVRG</sequence>
<dbReference type="OrthoDB" id="3793888at2759"/>
<dbReference type="AlphaFoldDB" id="A0A9P4PC09"/>
<gene>
    <name evidence="1" type="ORF">P171DRAFT_318177</name>
</gene>
<evidence type="ECO:0000313" key="1">
    <source>
        <dbReference type="EMBL" id="KAF2440418.1"/>
    </source>
</evidence>
<keyword evidence="2" id="KW-1185">Reference proteome</keyword>
<dbReference type="Proteomes" id="UP000799764">
    <property type="component" value="Unassembled WGS sequence"/>
</dbReference>
<comment type="caution">
    <text evidence="1">The sequence shown here is derived from an EMBL/GenBank/DDBJ whole genome shotgun (WGS) entry which is preliminary data.</text>
</comment>
<name>A0A9P4PC09_9PLEO</name>
<feature type="non-terminal residue" evidence="1">
    <location>
        <position position="261"/>
    </location>
</feature>